<dbReference type="EMBL" id="JABELV010000022">
    <property type="protein sequence ID" value="KAG7562983.1"/>
    <property type="molecule type" value="Genomic_DNA"/>
</dbReference>
<proteinExistence type="predicted"/>
<evidence type="ECO:0000256" key="1">
    <source>
        <dbReference type="SAM" id="MobiDB-lite"/>
    </source>
</evidence>
<sequence length="221" mass="24506">MASSKDNQEIPSIKLQREADGFSDWHRDYTVQAGVESHSVRDAVSRCRNVLTTVRQSLGCSDPESDPDILETANEVFTRVGSVLASFDTNDLVFTTTADDEERVKALKTAYTRVLEECEEAQTRLKGKKKVVSDRRRGRTGALYAMAVALQGESHRHRSRRRSQSKARNSQSLSQDPDQVAIAPQSPTSSARPRQHGKSSGPSSPVKAKKRGDQLVLVRKK</sequence>
<protein>
    <submittedName>
        <fullName evidence="2">Uncharacterized protein</fullName>
    </submittedName>
</protein>
<feature type="compositionally biased region" description="Basic residues" evidence="1">
    <location>
        <begin position="155"/>
        <end position="165"/>
    </location>
</feature>
<evidence type="ECO:0000313" key="3">
    <source>
        <dbReference type="Proteomes" id="UP000812966"/>
    </source>
</evidence>
<dbReference type="AlphaFoldDB" id="A0A8K0NPW7"/>
<keyword evidence="3" id="KW-1185">Reference proteome</keyword>
<comment type="caution">
    <text evidence="2">The sequence shown here is derived from an EMBL/GenBank/DDBJ whole genome shotgun (WGS) entry which is preliminary data.</text>
</comment>
<feature type="region of interest" description="Disordered" evidence="1">
    <location>
        <begin position="151"/>
        <end position="221"/>
    </location>
</feature>
<name>A0A8K0NPW7_9TREE</name>
<dbReference type="Proteomes" id="UP000812966">
    <property type="component" value="Unassembled WGS sequence"/>
</dbReference>
<feature type="compositionally biased region" description="Polar residues" evidence="1">
    <location>
        <begin position="185"/>
        <end position="203"/>
    </location>
</feature>
<accession>A0A8K0NPW7</accession>
<organism evidence="2 3">
    <name type="scientific">Filobasidium floriforme</name>
    <dbReference type="NCBI Taxonomy" id="5210"/>
    <lineage>
        <taxon>Eukaryota</taxon>
        <taxon>Fungi</taxon>
        <taxon>Dikarya</taxon>
        <taxon>Basidiomycota</taxon>
        <taxon>Agaricomycotina</taxon>
        <taxon>Tremellomycetes</taxon>
        <taxon>Filobasidiales</taxon>
        <taxon>Filobasidiaceae</taxon>
        <taxon>Filobasidium</taxon>
    </lineage>
</organism>
<reference evidence="2" key="1">
    <citation type="submission" date="2020-04" db="EMBL/GenBank/DDBJ databases">
        <title>Analysis of mating type loci in Filobasidium floriforme.</title>
        <authorList>
            <person name="Nowrousian M."/>
        </authorList>
    </citation>
    <scope>NUCLEOTIDE SEQUENCE</scope>
    <source>
        <strain evidence="2">CBS 6242</strain>
    </source>
</reference>
<gene>
    <name evidence="2" type="ORF">FFLO_01541</name>
</gene>
<evidence type="ECO:0000313" key="2">
    <source>
        <dbReference type="EMBL" id="KAG7562983.1"/>
    </source>
</evidence>